<dbReference type="CDD" id="cd00075">
    <property type="entry name" value="HATPase"/>
    <property type="match status" value="1"/>
</dbReference>
<sequence length="530" mass="58764">MTDPQTSVLLPLYPALLACVNDTQDTQKKWEAIATILINQSCITSVFITRKIGTSHEIIFTFPHPLLAIHANALPAIHAEFQVFLTQTQSILLTPKGEGAKLLELTHAQAGIIAPIQFQKNIFGYYVAVCDGSRGIPSEYDTALIESITLVIGAQLFTSDTSTKVREAQDKTQAIIESLVDGLLLFDSNERVVIMNPTASDMCDTPLEKVIGLTPDAIPSYQKNLLAIIHALPSFREVLAKPIQHIMIDLAQPYSRSLEISLSAMFPSIGEKKTPVGYLITLRDMTKEKVVDQMKSEFVSVASHQLRTPLAAIKWSLQMLKNGDLGKITTEQLEFISKCFDSNERMIKLVNDLLNVSRIEEGLFAYTFETTDAHAFMESLIEENTIMAQQKSLTLERYNDIPNTTLIKIDTDKLRMAIQNILDNAFKYTPAGGRVIVRAELKQDALEIKLSDTGVGIPDANKDKIFSKFFRASNVVKMQTEGSGLGLFIVKSIVERHHGSVEFYSEEGHGTTFTITIPLHPETAPQPLPS</sequence>
<dbReference type="Gene3D" id="3.30.450.20">
    <property type="entry name" value="PAS domain"/>
    <property type="match status" value="1"/>
</dbReference>
<gene>
    <name evidence="9" type="ORF">UU43_C0004G0028</name>
</gene>
<keyword evidence="6" id="KW-0902">Two-component regulatory system</keyword>
<evidence type="ECO:0000256" key="4">
    <source>
        <dbReference type="ARBA" id="ARBA00022679"/>
    </source>
</evidence>
<dbReference type="InterPro" id="IPR035965">
    <property type="entry name" value="PAS-like_dom_sf"/>
</dbReference>
<dbReference type="InterPro" id="IPR050736">
    <property type="entry name" value="Sensor_HK_Regulatory"/>
</dbReference>
<dbReference type="PANTHER" id="PTHR43711:SF1">
    <property type="entry name" value="HISTIDINE KINASE 1"/>
    <property type="match status" value="1"/>
</dbReference>
<protein>
    <recommendedName>
        <fullName evidence="2">histidine kinase</fullName>
        <ecNumber evidence="2">2.7.13.3</ecNumber>
    </recommendedName>
</protein>
<keyword evidence="4" id="KW-0808">Transferase</keyword>
<evidence type="ECO:0000313" key="9">
    <source>
        <dbReference type="EMBL" id="KKR91580.1"/>
    </source>
</evidence>
<dbReference type="InterPro" id="IPR036097">
    <property type="entry name" value="HisK_dim/P_sf"/>
</dbReference>
<dbReference type="Gene3D" id="3.30.565.10">
    <property type="entry name" value="Histidine kinase-like ATPase, C-terminal domain"/>
    <property type="match status" value="1"/>
</dbReference>
<dbReference type="InterPro" id="IPR000014">
    <property type="entry name" value="PAS"/>
</dbReference>
<dbReference type="SMART" id="SM00388">
    <property type="entry name" value="HisKA"/>
    <property type="match status" value="1"/>
</dbReference>
<dbReference type="InterPro" id="IPR003594">
    <property type="entry name" value="HATPase_dom"/>
</dbReference>
<dbReference type="InterPro" id="IPR036890">
    <property type="entry name" value="HATPase_C_sf"/>
</dbReference>
<dbReference type="PROSITE" id="PS50109">
    <property type="entry name" value="HIS_KIN"/>
    <property type="match status" value="1"/>
</dbReference>
<comment type="caution">
    <text evidence="9">The sequence shown here is derived from an EMBL/GenBank/DDBJ whole genome shotgun (WGS) entry which is preliminary data.</text>
</comment>
<dbReference type="FunFam" id="3.30.565.10:FF:000006">
    <property type="entry name" value="Sensor histidine kinase WalK"/>
    <property type="match status" value="1"/>
</dbReference>
<evidence type="ECO:0000256" key="2">
    <source>
        <dbReference type="ARBA" id="ARBA00012438"/>
    </source>
</evidence>
<dbReference type="Pfam" id="PF00512">
    <property type="entry name" value="HisKA"/>
    <property type="match status" value="1"/>
</dbReference>
<name>A0A0G0X4G9_9BACT</name>
<dbReference type="SUPFAM" id="SSF55874">
    <property type="entry name" value="ATPase domain of HSP90 chaperone/DNA topoisomerase II/histidine kinase"/>
    <property type="match status" value="1"/>
</dbReference>
<dbReference type="GO" id="GO:0000155">
    <property type="term" value="F:phosphorelay sensor kinase activity"/>
    <property type="evidence" value="ECO:0007669"/>
    <property type="project" value="InterPro"/>
</dbReference>
<evidence type="ECO:0000256" key="1">
    <source>
        <dbReference type="ARBA" id="ARBA00000085"/>
    </source>
</evidence>
<evidence type="ECO:0000256" key="5">
    <source>
        <dbReference type="ARBA" id="ARBA00022777"/>
    </source>
</evidence>
<dbReference type="CDD" id="cd00082">
    <property type="entry name" value="HisKA"/>
    <property type="match status" value="1"/>
</dbReference>
<dbReference type="SMART" id="SM00387">
    <property type="entry name" value="HATPase_c"/>
    <property type="match status" value="1"/>
</dbReference>
<keyword evidence="5" id="KW-0418">Kinase</keyword>
<feature type="domain" description="Histidine kinase" evidence="7">
    <location>
        <begin position="301"/>
        <end position="521"/>
    </location>
</feature>
<accession>A0A0G0X4G9</accession>
<dbReference type="SUPFAM" id="SSF55785">
    <property type="entry name" value="PYP-like sensor domain (PAS domain)"/>
    <property type="match status" value="1"/>
</dbReference>
<keyword evidence="3" id="KW-0597">Phosphoprotein</keyword>
<dbReference type="InterPro" id="IPR004358">
    <property type="entry name" value="Sig_transdc_His_kin-like_C"/>
</dbReference>
<evidence type="ECO:0000256" key="3">
    <source>
        <dbReference type="ARBA" id="ARBA00022553"/>
    </source>
</evidence>
<dbReference type="EC" id="2.7.13.3" evidence="2"/>
<dbReference type="AlphaFoldDB" id="A0A0G0X4G9"/>
<evidence type="ECO:0000259" key="8">
    <source>
        <dbReference type="PROSITE" id="PS50112"/>
    </source>
</evidence>
<comment type="catalytic activity">
    <reaction evidence="1">
        <text>ATP + protein L-histidine = ADP + protein N-phospho-L-histidine.</text>
        <dbReference type="EC" id="2.7.13.3"/>
    </reaction>
</comment>
<dbReference type="EMBL" id="LCAP01000004">
    <property type="protein sequence ID" value="KKR91580.1"/>
    <property type="molecule type" value="Genomic_DNA"/>
</dbReference>
<organism evidence="9 10">
    <name type="scientific">Candidatus Falkowbacteria bacterium GW2011_GWA2_41_14</name>
    <dbReference type="NCBI Taxonomy" id="1618635"/>
    <lineage>
        <taxon>Bacteria</taxon>
        <taxon>Candidatus Falkowiibacteriota</taxon>
    </lineage>
</organism>
<dbReference type="Proteomes" id="UP000034190">
    <property type="component" value="Unassembled WGS sequence"/>
</dbReference>
<feature type="domain" description="PAS" evidence="8">
    <location>
        <begin position="168"/>
        <end position="212"/>
    </location>
</feature>
<dbReference type="SUPFAM" id="SSF47384">
    <property type="entry name" value="Homodimeric domain of signal transducing histidine kinase"/>
    <property type="match status" value="1"/>
</dbReference>
<evidence type="ECO:0000256" key="6">
    <source>
        <dbReference type="ARBA" id="ARBA00023012"/>
    </source>
</evidence>
<dbReference type="Gene3D" id="1.10.287.130">
    <property type="match status" value="1"/>
</dbReference>
<proteinExistence type="predicted"/>
<evidence type="ECO:0000313" key="10">
    <source>
        <dbReference type="Proteomes" id="UP000034190"/>
    </source>
</evidence>
<dbReference type="PRINTS" id="PR00344">
    <property type="entry name" value="BCTRLSENSOR"/>
</dbReference>
<dbReference type="PATRIC" id="fig|1618635.3.peg.325"/>
<dbReference type="PROSITE" id="PS50112">
    <property type="entry name" value="PAS"/>
    <property type="match status" value="1"/>
</dbReference>
<dbReference type="Pfam" id="PF02518">
    <property type="entry name" value="HATPase_c"/>
    <property type="match status" value="1"/>
</dbReference>
<evidence type="ECO:0000259" key="7">
    <source>
        <dbReference type="PROSITE" id="PS50109"/>
    </source>
</evidence>
<reference evidence="9 10" key="1">
    <citation type="journal article" date="2015" name="Nature">
        <title>rRNA introns, odd ribosomes, and small enigmatic genomes across a large radiation of phyla.</title>
        <authorList>
            <person name="Brown C.T."/>
            <person name="Hug L.A."/>
            <person name="Thomas B.C."/>
            <person name="Sharon I."/>
            <person name="Castelle C.J."/>
            <person name="Singh A."/>
            <person name="Wilkins M.J."/>
            <person name="Williams K.H."/>
            <person name="Banfield J.F."/>
        </authorList>
    </citation>
    <scope>NUCLEOTIDE SEQUENCE [LARGE SCALE GENOMIC DNA]</scope>
</reference>
<dbReference type="InterPro" id="IPR005467">
    <property type="entry name" value="His_kinase_dom"/>
</dbReference>
<dbReference type="InterPro" id="IPR003661">
    <property type="entry name" value="HisK_dim/P_dom"/>
</dbReference>
<dbReference type="PANTHER" id="PTHR43711">
    <property type="entry name" value="TWO-COMPONENT HISTIDINE KINASE"/>
    <property type="match status" value="1"/>
</dbReference>